<evidence type="ECO:0000259" key="10">
    <source>
        <dbReference type="PROSITE" id="PS51148"/>
    </source>
</evidence>
<dbReference type="Pfam" id="PF12547">
    <property type="entry name" value="ATXN-1_C"/>
    <property type="match status" value="1"/>
</dbReference>
<gene>
    <name evidence="11" type="ORF">GDO54_002411</name>
</gene>
<sequence length="695" mass="74722">MKPAHERSQECLPPKKRDLAQSTINIEEPPKVDNSSNSNDSSATETPNNWSRGVLVAAGQGPGVSYEVAGEGAETVTVDQYGNLYKLAVPSAAFSPPGLHPVVNMGSIPPSFNVASPLIQHPGLTYPPIHYTPISHTSVQFLGPPYAVPYAVPPGFLQRAVISPPSTLAASHVPHYVPYNSILPEGVTPPPQTPSPHSFNKVNTAQSPPVLMGVVPVDVTKGRVPIFYQHSSQLSAAGYPVHEMVMACPPNPDHSPASPNRKEALIAPSNGAQRRPDSASALRGSQAVDQYIHDTEVHIARAKGEGLMDSDVYSGHAPQRTEVTLMTHRSTPDTDLEVQRVVGGMATQEFCTPSVQRKDRMSPLNLSTDAKHEAGQGNRSIASPSRGELRSVYNIQHSIKYIEKNALISNGDSTQGAMRPEENLPSEVPQHASKAQRTKSPVGLNRDSHPDRGSPHTGPTQPPHSTTLPSHFMKGAIIQLATGELKRVEDLQTQDFVRSAEVSGGLKIDSSTVVDIQDSKWPGFVTLHFVVGEQQSKVCLDVPPEHPFFVYGQGWSSCNPSQTAQLFALPCHQLQVGDVCISISLQNITKNGASPASGISAHQALPLPNENAVLQSRECPDRDGDKQNQRQKDSVVQSSHALSMCPLPLTQSSWSSSAVQRYSGQGSESRPSPSRHSFIPQEVKLSIEGRSNAGK</sequence>
<dbReference type="InterPro" id="IPR020997">
    <property type="entry name" value="Ataxin-1_N"/>
</dbReference>
<dbReference type="InterPro" id="IPR003652">
    <property type="entry name" value="Ataxin_AXH_dom"/>
</dbReference>
<dbReference type="PANTHER" id="PTHR13392">
    <property type="entry name" value="ATAXIN 1"/>
    <property type="match status" value="1"/>
</dbReference>
<evidence type="ECO:0000256" key="8">
    <source>
        <dbReference type="ARBA" id="ARBA00023242"/>
    </source>
</evidence>
<evidence type="ECO:0000256" key="7">
    <source>
        <dbReference type="ARBA" id="ARBA00023163"/>
    </source>
</evidence>
<protein>
    <recommendedName>
        <fullName evidence="10">AXH domain-containing protein</fullName>
    </recommendedName>
</protein>
<evidence type="ECO:0000256" key="6">
    <source>
        <dbReference type="ARBA" id="ARBA00023125"/>
    </source>
</evidence>
<feature type="region of interest" description="Disordered" evidence="9">
    <location>
        <begin position="411"/>
        <end position="469"/>
    </location>
</feature>
<evidence type="ECO:0000256" key="5">
    <source>
        <dbReference type="ARBA" id="ARBA00023015"/>
    </source>
</evidence>
<keyword evidence="3" id="KW-0678">Repressor</keyword>
<proteinExistence type="inferred from homology"/>
<dbReference type="GO" id="GO:0005634">
    <property type="term" value="C:nucleus"/>
    <property type="evidence" value="ECO:0007669"/>
    <property type="project" value="UniProtKB-SubCell"/>
</dbReference>
<feature type="compositionally biased region" description="Basic and acidic residues" evidence="9">
    <location>
        <begin position="1"/>
        <end position="19"/>
    </location>
</feature>
<dbReference type="EMBL" id="DYDO01000010">
    <property type="protein sequence ID" value="DBA16883.1"/>
    <property type="molecule type" value="Genomic_DNA"/>
</dbReference>
<evidence type="ECO:0000256" key="9">
    <source>
        <dbReference type="SAM" id="MobiDB-lite"/>
    </source>
</evidence>
<keyword evidence="5" id="KW-0805">Transcription regulation</keyword>
<organism evidence="11 12">
    <name type="scientific">Pyxicephalus adspersus</name>
    <name type="common">African bullfrog</name>
    <dbReference type="NCBI Taxonomy" id="30357"/>
    <lineage>
        <taxon>Eukaryota</taxon>
        <taxon>Metazoa</taxon>
        <taxon>Chordata</taxon>
        <taxon>Craniata</taxon>
        <taxon>Vertebrata</taxon>
        <taxon>Euteleostomi</taxon>
        <taxon>Amphibia</taxon>
        <taxon>Batrachia</taxon>
        <taxon>Anura</taxon>
        <taxon>Neobatrachia</taxon>
        <taxon>Ranoidea</taxon>
        <taxon>Pyxicephalidae</taxon>
        <taxon>Pyxicephalinae</taxon>
        <taxon>Pyxicephalus</taxon>
    </lineage>
</organism>
<comment type="similarity">
    <text evidence="2">Belongs to the ATXN1 family.</text>
</comment>
<dbReference type="Pfam" id="PF08517">
    <property type="entry name" value="AXH"/>
    <property type="match status" value="1"/>
</dbReference>
<feature type="region of interest" description="Disordered" evidence="9">
    <location>
        <begin position="617"/>
        <end position="639"/>
    </location>
</feature>
<evidence type="ECO:0000256" key="3">
    <source>
        <dbReference type="ARBA" id="ARBA00022491"/>
    </source>
</evidence>
<feature type="region of interest" description="Disordered" evidence="9">
    <location>
        <begin position="185"/>
        <end position="204"/>
    </location>
</feature>
<feature type="compositionally biased region" description="Polar residues" evidence="9">
    <location>
        <begin position="195"/>
        <end position="204"/>
    </location>
</feature>
<feature type="region of interest" description="Disordered" evidence="9">
    <location>
        <begin position="1"/>
        <end position="51"/>
    </location>
</feature>
<dbReference type="AlphaFoldDB" id="A0AAV3A496"/>
<dbReference type="Gene3D" id="2.170.16.10">
    <property type="entry name" value="Hedgehog/Intein (Hint) domain"/>
    <property type="match status" value="1"/>
</dbReference>
<keyword evidence="8" id="KW-0539">Nucleus</keyword>
<comment type="subcellular location">
    <subcellularLocation>
        <location evidence="1">Nucleus</location>
    </subcellularLocation>
</comment>
<dbReference type="SUPFAM" id="SSF102031">
    <property type="entry name" value="AXH domain"/>
    <property type="match status" value="1"/>
</dbReference>
<evidence type="ECO:0000256" key="1">
    <source>
        <dbReference type="ARBA" id="ARBA00004123"/>
    </source>
</evidence>
<feature type="compositionally biased region" description="Low complexity" evidence="9">
    <location>
        <begin position="33"/>
        <end position="42"/>
    </location>
</feature>
<feature type="compositionally biased region" description="Polar residues" evidence="9">
    <location>
        <begin position="651"/>
        <end position="675"/>
    </location>
</feature>
<keyword evidence="4" id="KW-0597">Phosphoprotein</keyword>
<evidence type="ECO:0000313" key="11">
    <source>
        <dbReference type="EMBL" id="DBA16883.1"/>
    </source>
</evidence>
<dbReference type="GO" id="GO:0006355">
    <property type="term" value="P:regulation of DNA-templated transcription"/>
    <property type="evidence" value="ECO:0007669"/>
    <property type="project" value="InterPro"/>
</dbReference>
<feature type="domain" description="AXH" evidence="10">
    <location>
        <begin position="460"/>
        <end position="591"/>
    </location>
</feature>
<accession>A0AAV3A496</accession>
<dbReference type="GO" id="GO:0003677">
    <property type="term" value="F:DNA binding"/>
    <property type="evidence" value="ECO:0007669"/>
    <property type="project" value="UniProtKB-KW"/>
</dbReference>
<dbReference type="Proteomes" id="UP001181693">
    <property type="component" value="Unassembled WGS sequence"/>
</dbReference>
<keyword evidence="7" id="KW-0804">Transcription</keyword>
<comment type="caution">
    <text evidence="11">The sequence shown here is derived from an EMBL/GenBank/DDBJ whole genome shotgun (WGS) entry which is preliminary data.</text>
</comment>
<dbReference type="GO" id="GO:0003723">
    <property type="term" value="F:RNA binding"/>
    <property type="evidence" value="ECO:0007669"/>
    <property type="project" value="InterPro"/>
</dbReference>
<evidence type="ECO:0000256" key="4">
    <source>
        <dbReference type="ARBA" id="ARBA00022553"/>
    </source>
</evidence>
<keyword evidence="6" id="KW-0238">DNA-binding</keyword>
<dbReference type="SMART" id="SM00536">
    <property type="entry name" value="AXH"/>
    <property type="match status" value="1"/>
</dbReference>
<feature type="compositionally biased region" description="Basic and acidic residues" evidence="9">
    <location>
        <begin position="618"/>
        <end position="633"/>
    </location>
</feature>
<feature type="compositionally biased region" description="Polar residues" evidence="9">
    <location>
        <begin position="457"/>
        <end position="469"/>
    </location>
</feature>
<dbReference type="InterPro" id="IPR036096">
    <property type="entry name" value="Ataxin_AXH_dom_sf"/>
</dbReference>
<feature type="region of interest" description="Disordered" evidence="9">
    <location>
        <begin position="651"/>
        <end position="695"/>
    </location>
</feature>
<reference evidence="11" key="1">
    <citation type="thesis" date="2020" institute="ProQuest LLC" country="789 East Eisenhower Parkway, Ann Arbor, MI, USA">
        <title>Comparative Genomics and Chromosome Evolution.</title>
        <authorList>
            <person name="Mudd A.B."/>
        </authorList>
    </citation>
    <scope>NUCLEOTIDE SEQUENCE</scope>
    <source>
        <strain evidence="11">1538</strain>
        <tissue evidence="11">Blood</tissue>
    </source>
</reference>
<name>A0AAV3A496_PYXAD</name>
<dbReference type="InterPro" id="IPR043404">
    <property type="entry name" value="ATAXIN1-like"/>
</dbReference>
<dbReference type="PANTHER" id="PTHR13392:SF6">
    <property type="entry name" value="ATAXIN-1-LIKE"/>
    <property type="match status" value="1"/>
</dbReference>
<evidence type="ECO:0000313" key="12">
    <source>
        <dbReference type="Proteomes" id="UP001181693"/>
    </source>
</evidence>
<keyword evidence="12" id="KW-1185">Reference proteome</keyword>
<dbReference type="PROSITE" id="PS51148">
    <property type="entry name" value="AXH"/>
    <property type="match status" value="1"/>
</dbReference>
<evidence type="ECO:0000256" key="2">
    <source>
        <dbReference type="ARBA" id="ARBA00007348"/>
    </source>
</evidence>